<dbReference type="SUPFAM" id="SSF63829">
    <property type="entry name" value="Calcium-dependent phosphotriesterase"/>
    <property type="match status" value="1"/>
</dbReference>
<reference evidence="9" key="3">
    <citation type="submission" date="2023-05" db="EMBL/GenBank/DDBJ databases">
        <authorList>
            <person name="Smith C.H."/>
        </authorList>
    </citation>
    <scope>NUCLEOTIDE SEQUENCE</scope>
    <source>
        <strain evidence="9">CHS0354</strain>
        <tissue evidence="9">Mantle</tissue>
    </source>
</reference>
<dbReference type="InterPro" id="IPR000315">
    <property type="entry name" value="Znf_B-box"/>
</dbReference>
<dbReference type="PROSITE" id="PS50089">
    <property type="entry name" value="ZF_RING_2"/>
    <property type="match status" value="1"/>
</dbReference>
<dbReference type="SUPFAM" id="SSF57845">
    <property type="entry name" value="B-box zinc-binding domain"/>
    <property type="match status" value="1"/>
</dbReference>
<proteinExistence type="predicted"/>
<dbReference type="PROSITE" id="PS50119">
    <property type="entry name" value="ZF_BBOX"/>
    <property type="match status" value="1"/>
</dbReference>
<evidence type="ECO:0000259" key="8">
    <source>
        <dbReference type="PROSITE" id="PS50119"/>
    </source>
</evidence>
<accession>A0AAE0WCC9</accession>
<organism evidence="9 10">
    <name type="scientific">Potamilus streckersoni</name>
    <dbReference type="NCBI Taxonomy" id="2493646"/>
    <lineage>
        <taxon>Eukaryota</taxon>
        <taxon>Metazoa</taxon>
        <taxon>Spiralia</taxon>
        <taxon>Lophotrochozoa</taxon>
        <taxon>Mollusca</taxon>
        <taxon>Bivalvia</taxon>
        <taxon>Autobranchia</taxon>
        <taxon>Heteroconchia</taxon>
        <taxon>Palaeoheterodonta</taxon>
        <taxon>Unionida</taxon>
        <taxon>Unionoidea</taxon>
        <taxon>Unionidae</taxon>
        <taxon>Ambleminae</taxon>
        <taxon>Lampsilini</taxon>
        <taxon>Potamilus</taxon>
    </lineage>
</organism>
<name>A0AAE0WCC9_9BIVA</name>
<dbReference type="InterPro" id="IPR001841">
    <property type="entry name" value="Znf_RING"/>
</dbReference>
<dbReference type="AlphaFoldDB" id="A0AAE0WCC9"/>
<evidence type="ECO:0000313" key="9">
    <source>
        <dbReference type="EMBL" id="KAK3609436.1"/>
    </source>
</evidence>
<keyword evidence="1" id="KW-0597">Phosphoprotein</keyword>
<evidence type="ECO:0000259" key="7">
    <source>
        <dbReference type="PROSITE" id="PS50089"/>
    </source>
</evidence>
<gene>
    <name evidence="9" type="ORF">CHS0354_001367</name>
</gene>
<dbReference type="Gene3D" id="3.30.160.60">
    <property type="entry name" value="Classic Zinc Finger"/>
    <property type="match status" value="1"/>
</dbReference>
<evidence type="ECO:0000256" key="4">
    <source>
        <dbReference type="ARBA" id="ARBA00022833"/>
    </source>
</evidence>
<evidence type="ECO:0000256" key="6">
    <source>
        <dbReference type="SAM" id="Coils"/>
    </source>
</evidence>
<keyword evidence="6" id="KW-0175">Coiled coil</keyword>
<dbReference type="PANTHER" id="PTHR25462">
    <property type="entry name" value="BONUS, ISOFORM C-RELATED"/>
    <property type="match status" value="1"/>
</dbReference>
<dbReference type="EMBL" id="JAEAOA010000133">
    <property type="protein sequence ID" value="KAK3609436.1"/>
    <property type="molecule type" value="Genomic_DNA"/>
</dbReference>
<dbReference type="InterPro" id="IPR013083">
    <property type="entry name" value="Znf_RING/FYVE/PHD"/>
</dbReference>
<dbReference type="CDD" id="cd19757">
    <property type="entry name" value="Bbox1"/>
    <property type="match status" value="1"/>
</dbReference>
<feature type="domain" description="B box-type" evidence="8">
    <location>
        <begin position="96"/>
        <end position="146"/>
    </location>
</feature>
<comment type="caution">
    <text evidence="9">The sequence shown here is derived from an EMBL/GenBank/DDBJ whole genome shotgun (WGS) entry which is preliminary data.</text>
</comment>
<dbReference type="InterPro" id="IPR011042">
    <property type="entry name" value="6-blade_b-propeller_TolB-like"/>
</dbReference>
<dbReference type="Proteomes" id="UP001195483">
    <property type="component" value="Unassembled WGS sequence"/>
</dbReference>
<feature type="coiled-coil region" evidence="6">
    <location>
        <begin position="240"/>
        <end position="278"/>
    </location>
</feature>
<dbReference type="InterPro" id="IPR017907">
    <property type="entry name" value="Znf_RING_CS"/>
</dbReference>
<keyword evidence="4" id="KW-0862">Zinc</keyword>
<dbReference type="Pfam" id="PF13445">
    <property type="entry name" value="zf-RING_UBOX"/>
    <property type="match status" value="1"/>
</dbReference>
<dbReference type="SMART" id="SM00336">
    <property type="entry name" value="BBOX"/>
    <property type="match status" value="2"/>
</dbReference>
<dbReference type="PANTHER" id="PTHR25462:SF296">
    <property type="entry name" value="MEIOTIC P26, ISOFORM F"/>
    <property type="match status" value="1"/>
</dbReference>
<protein>
    <submittedName>
        <fullName evidence="9">Uncharacterized protein</fullName>
    </submittedName>
</protein>
<reference evidence="9" key="2">
    <citation type="journal article" date="2021" name="Genome Biol. Evol.">
        <title>Developing a high-quality reference genome for a parasitic bivalve with doubly uniparental inheritance (Bivalvia: Unionida).</title>
        <authorList>
            <person name="Smith C.H."/>
        </authorList>
    </citation>
    <scope>NUCLEOTIDE SEQUENCE</scope>
    <source>
        <strain evidence="9">CHS0354</strain>
        <tissue evidence="9">Mantle</tissue>
    </source>
</reference>
<dbReference type="Gene3D" id="3.30.40.10">
    <property type="entry name" value="Zinc/RING finger domain, C3HC4 (zinc finger)"/>
    <property type="match status" value="1"/>
</dbReference>
<dbReference type="SUPFAM" id="SSF57850">
    <property type="entry name" value="RING/U-box"/>
    <property type="match status" value="1"/>
</dbReference>
<dbReference type="InterPro" id="IPR047153">
    <property type="entry name" value="TRIM45/56/19-like"/>
</dbReference>
<keyword evidence="3 5" id="KW-0863">Zinc-finger</keyword>
<evidence type="ECO:0000256" key="5">
    <source>
        <dbReference type="PROSITE-ProRule" id="PRU00024"/>
    </source>
</evidence>
<dbReference type="SMART" id="SM00184">
    <property type="entry name" value="RING"/>
    <property type="match status" value="1"/>
</dbReference>
<evidence type="ECO:0000256" key="2">
    <source>
        <dbReference type="ARBA" id="ARBA00022723"/>
    </source>
</evidence>
<keyword evidence="2" id="KW-0479">Metal-binding</keyword>
<keyword evidence="10" id="KW-1185">Reference proteome</keyword>
<dbReference type="PROSITE" id="PS00518">
    <property type="entry name" value="ZF_RING_1"/>
    <property type="match status" value="1"/>
</dbReference>
<dbReference type="Gene3D" id="2.120.10.30">
    <property type="entry name" value="TolB, C-terminal domain"/>
    <property type="match status" value="2"/>
</dbReference>
<feature type="domain" description="RING-type" evidence="7">
    <location>
        <begin position="14"/>
        <end position="61"/>
    </location>
</feature>
<reference evidence="9" key="1">
    <citation type="journal article" date="2021" name="Genome Biol. Evol.">
        <title>A High-Quality Reference Genome for a Parasitic Bivalve with Doubly Uniparental Inheritance (Bivalvia: Unionida).</title>
        <authorList>
            <person name="Smith C.H."/>
        </authorList>
    </citation>
    <scope>NUCLEOTIDE SEQUENCE</scope>
    <source>
        <strain evidence="9">CHS0354</strain>
    </source>
</reference>
<sequence length="653" mass="73761">MADAKTETEDGPCCPICLEQFSIPRQLPCAHSFCEKCLQSHITTEATKYENLRCVHCPVCRNSASPSIKDRPTSEWASLFPVNSVLQSLLPPAKSKVDRLCDACKNEGATVPAEGFCVVCKEAMCGDCLKFHRKQKMSKDHSILSIEELKCSPEKVMKLAEGFTCSEHHGEDIKFYCKDHNFPCCATCFFKGHKLCSKVIDLKEDLPAMLYDSKPDDTIADMKKIEIHLKKFMEVNETFVNNLELQVDRMTNKIREVRKKINAALDDLEKRVELEGNRIYKEEVIRIQDENHQCLSLIHAVRNSHYLLEAVNKHGSNLQKFIMLEKMRSQLQSYYNLIGDKYEKTDTITLEVKFAPQIQSILTVSLSDLGKVVTTARSNTLPLICLRRPTKVCHVESFGVIDLKLTTGNSPWYTGVTFLPGDRVMLADFKNNQCILLSSSYQFIARHTLTGSPLNICVLDDQEVAVSLYDQRKIQILSVIGDVIRPKRTITSKYTCDGIAAAGKGEMVVTGVHGNKKCQWSLINMKGHVYSHQYVSSASNYIAVNNMKTVVYISVFDMHSLFCFDMDGRKQFTYSPDNLRGPKGVAVDRYDNIYVLGFHSDNIHQLSPDGSVIQVVNTGVPKYPSVICIHKSKDMLIIMNDSDCTKLHIYQLK</sequence>
<dbReference type="InterPro" id="IPR027370">
    <property type="entry name" value="Znf-RING_euk"/>
</dbReference>
<evidence type="ECO:0000256" key="3">
    <source>
        <dbReference type="ARBA" id="ARBA00022771"/>
    </source>
</evidence>
<dbReference type="GO" id="GO:0008270">
    <property type="term" value="F:zinc ion binding"/>
    <property type="evidence" value="ECO:0007669"/>
    <property type="project" value="UniProtKB-KW"/>
</dbReference>
<evidence type="ECO:0000313" key="10">
    <source>
        <dbReference type="Proteomes" id="UP001195483"/>
    </source>
</evidence>
<evidence type="ECO:0000256" key="1">
    <source>
        <dbReference type="ARBA" id="ARBA00022553"/>
    </source>
</evidence>